<organism evidence="3 4">
    <name type="scientific">Pneumocystis murina (strain B123)</name>
    <name type="common">Mouse pneumocystis pneumonia agent</name>
    <name type="synonym">Pneumocystis carinii f. sp. muris</name>
    <dbReference type="NCBI Taxonomy" id="1069680"/>
    <lineage>
        <taxon>Eukaryota</taxon>
        <taxon>Fungi</taxon>
        <taxon>Dikarya</taxon>
        <taxon>Ascomycota</taxon>
        <taxon>Taphrinomycotina</taxon>
        <taxon>Pneumocystomycetes</taxon>
        <taxon>Pneumocystaceae</taxon>
        <taxon>Pneumocystis</taxon>
    </lineage>
</organism>
<dbReference type="EMBL" id="AFWA02000014">
    <property type="protein sequence ID" value="EMR08734.1"/>
    <property type="molecule type" value="Genomic_DNA"/>
</dbReference>
<feature type="compositionally biased region" description="Low complexity" evidence="2">
    <location>
        <begin position="976"/>
        <end position="991"/>
    </location>
</feature>
<feature type="region of interest" description="Disordered" evidence="2">
    <location>
        <begin position="951"/>
        <end position="1018"/>
    </location>
</feature>
<feature type="compositionally biased region" description="Polar residues" evidence="2">
    <location>
        <begin position="951"/>
        <end position="971"/>
    </location>
</feature>
<feature type="compositionally biased region" description="Basic and acidic residues" evidence="2">
    <location>
        <begin position="832"/>
        <end position="847"/>
    </location>
</feature>
<gene>
    <name evidence="3" type="ORF">PNEG_02909</name>
</gene>
<dbReference type="AlphaFoldDB" id="M7PE37"/>
<evidence type="ECO:0000256" key="2">
    <source>
        <dbReference type="SAM" id="MobiDB-lite"/>
    </source>
</evidence>
<feature type="compositionally biased region" description="Basic and acidic residues" evidence="2">
    <location>
        <begin position="35"/>
        <end position="44"/>
    </location>
</feature>
<name>M7PE37_PNEMU</name>
<dbReference type="HOGENOM" id="CLU_272749_0_0_1"/>
<dbReference type="GeneID" id="19896596"/>
<evidence type="ECO:0000313" key="3">
    <source>
        <dbReference type="EMBL" id="EMR08734.1"/>
    </source>
</evidence>
<protein>
    <submittedName>
        <fullName evidence="3">Uncharacterized protein</fullName>
    </submittedName>
</protein>
<accession>M7PE37</accession>
<feature type="compositionally biased region" description="Basic and acidic residues" evidence="2">
    <location>
        <begin position="567"/>
        <end position="580"/>
    </location>
</feature>
<dbReference type="STRING" id="1069680.M7PE37"/>
<proteinExistence type="predicted"/>
<evidence type="ECO:0000313" key="4">
    <source>
        <dbReference type="Proteomes" id="UP000011958"/>
    </source>
</evidence>
<reference evidence="4" key="1">
    <citation type="journal article" date="2016" name="Nat. Commun.">
        <title>Genome analysis of three Pneumocystis species reveals adaptation mechanisms to life exclusively in mammalian hosts.</title>
        <authorList>
            <person name="Ma L."/>
            <person name="Chen Z."/>
            <person name="Huang D.W."/>
            <person name="Kutty G."/>
            <person name="Ishihara M."/>
            <person name="Wang H."/>
            <person name="Abouelleil A."/>
            <person name="Bishop L."/>
            <person name="Davey E."/>
            <person name="Deng R."/>
            <person name="Deng X."/>
            <person name="Fan L."/>
            <person name="Fantoni G."/>
            <person name="Fitzgerald M."/>
            <person name="Gogineni E."/>
            <person name="Goldberg J.M."/>
            <person name="Handley G."/>
            <person name="Hu X."/>
            <person name="Huber C."/>
            <person name="Jiao X."/>
            <person name="Jones K."/>
            <person name="Levin J.Z."/>
            <person name="Liu Y."/>
            <person name="Macdonald P."/>
            <person name="Melnikov A."/>
            <person name="Raley C."/>
            <person name="Sassi M."/>
            <person name="Sherman B.T."/>
            <person name="Song X."/>
            <person name="Sykes S."/>
            <person name="Tran B."/>
            <person name="Walsh L."/>
            <person name="Xia Y."/>
            <person name="Yang J."/>
            <person name="Young S."/>
            <person name="Zeng Q."/>
            <person name="Zheng X."/>
            <person name="Stephens R."/>
            <person name="Nusbaum C."/>
            <person name="Birren B.W."/>
            <person name="Azadi P."/>
            <person name="Lempicki R.A."/>
            <person name="Cuomo C.A."/>
            <person name="Kovacs J.A."/>
        </authorList>
    </citation>
    <scope>NUCLEOTIDE SEQUENCE [LARGE SCALE GENOMIC DNA]</scope>
    <source>
        <strain evidence="4">B123</strain>
    </source>
</reference>
<feature type="compositionally biased region" description="Polar residues" evidence="2">
    <location>
        <begin position="607"/>
        <end position="633"/>
    </location>
</feature>
<sequence>MRSGTNVAKEAADDKDDKTVKVSANRESSAPMGSLKEEERRGGEVKLEETLVKMLAKSSDEYITHTSSIKRKEEYKDYVIEDEMFNSLLEKNRSNKELKNDLKSALKERINNNIKKTQETDKIETNHASDVVEGLESSIPKRTEVTEVTDEVETGAFKEKEIFLNIHVELDTKEIDNVSENSRSLEGESCLMSDLNNETIKAKESKTIIEKPILAEKSLEGSTGKTIPEEGTSGENQSSTLSNVSTVPHIFAFKKPKLKSASINRKFLNKAPIPPTTSIPKISATQMEKSGAFFSRRGSFLQASTSTTIQTNPGKPRLATKISSPAPYSLGGHQESVSIKSLDGKSITTKTSGFLSHNSAPVWGRNRKPPVREYTDEELSSMHGIHLVHRLSATSDDDKAGKWDEMDDDETDWSDTIEFADGTKFTLPHEDHTASSMPVELSIESEAVSTSTSHTKPTEPTELPVWTPSFMQTKTSETVETETTSQETWDKHISKEERFGEEHYDRSWNSQRPVVPQIYNVNTGKFDIVDDSTKNGRRAGRRASTDSKTRIGHNISFLSRHRASTQLRKEETMETCEQKPYKPISIIGNESRKKSLTLSEDSDSSSRNLPQHSAPTTGLTSTTKPALSQSTQPFDPMIENIEAFQRAIMIEAKEKARLRREEEEMERKMQQERARKKAEELAKLAQKPKLPETVPSKENDASIAASVSSQQESFTSEQSDLKTVNKLLERKKDLSNSSHSHTKTAIIQTHKSITRPNKPEMNIHESCFSETNVDNTPETMLKKKPSTISLEQLSHSEKNGKSAEANKQAHIDSKQKCLKSSHTSNQSNINDNWRKERTNISEKKSDKACISLDTSALEESLDSFSTPFCTSEKKKSAPLTANKSSNKSSPSHSRTSSRFFPTAAQTETVQSNNDSKTKKTDSPTSEYFEKQNILSSKELSNTTDYLIHTNRSNAKSYASQNTRTSQTASTHSLKRSSNTKAASATSTIASTLPSVPVIHPETNSSHSTRHSTRPSTRSFDDVMEQLARAGNFAQNNEKFASYLSNSKTPKDHVEDGLSVTTISPLEFENYPKSAINVSLHSLNHSNESFNMSCLSIIDENDTKPFVNLPASSYVYTEHQSVKRPKYFEPSQHTIDFTLYDEQEIDTLRLYLPETSPRNIKIKPSSTFLYKKLQKTKQVSIYNS</sequence>
<dbReference type="OrthoDB" id="5416983at2759"/>
<feature type="region of interest" description="Disordered" evidence="2">
    <location>
        <begin position="791"/>
        <end position="847"/>
    </location>
</feature>
<dbReference type="eggNOG" id="ENOG502T4MB">
    <property type="taxonomic scope" value="Eukaryota"/>
</dbReference>
<keyword evidence="4" id="KW-1185">Reference proteome</keyword>
<feature type="compositionally biased region" description="Low complexity" evidence="2">
    <location>
        <begin position="706"/>
        <end position="718"/>
    </location>
</feature>
<feature type="region of interest" description="Disordered" evidence="2">
    <location>
        <begin position="688"/>
        <end position="718"/>
    </location>
</feature>
<dbReference type="Proteomes" id="UP000011958">
    <property type="component" value="Unassembled WGS sequence"/>
</dbReference>
<feature type="region of interest" description="Disordered" evidence="2">
    <location>
        <begin position="219"/>
        <end position="241"/>
    </location>
</feature>
<feature type="compositionally biased region" description="Polar residues" evidence="2">
    <location>
        <begin position="903"/>
        <end position="914"/>
    </location>
</feature>
<feature type="compositionally biased region" description="Polar residues" evidence="2">
    <location>
        <begin position="818"/>
        <end position="831"/>
    </location>
</feature>
<feature type="compositionally biased region" description="Basic and acidic residues" evidence="2">
    <location>
        <begin position="10"/>
        <end position="20"/>
    </location>
</feature>
<feature type="region of interest" description="Disordered" evidence="2">
    <location>
        <begin position="529"/>
        <end position="634"/>
    </location>
</feature>
<feature type="region of interest" description="Disordered" evidence="2">
    <location>
        <begin position="869"/>
        <end position="933"/>
    </location>
</feature>
<feature type="coiled-coil region" evidence="1">
    <location>
        <begin position="641"/>
        <end position="687"/>
    </location>
</feature>
<dbReference type="VEuPathDB" id="FungiDB:PNEG_02909"/>
<dbReference type="RefSeq" id="XP_007874949.1">
    <property type="nucleotide sequence ID" value="XM_007876758.1"/>
</dbReference>
<feature type="compositionally biased region" description="Low complexity" evidence="2">
    <location>
        <begin position="882"/>
        <end position="902"/>
    </location>
</feature>
<keyword evidence="1" id="KW-0175">Coiled coil</keyword>
<comment type="caution">
    <text evidence="3">The sequence shown here is derived from an EMBL/GenBank/DDBJ whole genome shotgun (WGS) entry which is preliminary data.</text>
</comment>
<feature type="region of interest" description="Disordered" evidence="2">
    <location>
        <begin position="1"/>
        <end position="44"/>
    </location>
</feature>
<evidence type="ECO:0000256" key="1">
    <source>
        <dbReference type="SAM" id="Coils"/>
    </source>
</evidence>